<feature type="compositionally biased region" description="Basic and acidic residues" evidence="1">
    <location>
        <begin position="70"/>
        <end position="127"/>
    </location>
</feature>
<feature type="region of interest" description="Disordered" evidence="1">
    <location>
        <begin position="28"/>
        <end position="127"/>
    </location>
</feature>
<keyword evidence="3" id="KW-1185">Reference proteome</keyword>
<organism evidence="2 3">
    <name type="scientific">Phaseolus coccineus</name>
    <name type="common">Scarlet runner bean</name>
    <name type="synonym">Phaseolus multiflorus</name>
    <dbReference type="NCBI Taxonomy" id="3886"/>
    <lineage>
        <taxon>Eukaryota</taxon>
        <taxon>Viridiplantae</taxon>
        <taxon>Streptophyta</taxon>
        <taxon>Embryophyta</taxon>
        <taxon>Tracheophyta</taxon>
        <taxon>Spermatophyta</taxon>
        <taxon>Magnoliopsida</taxon>
        <taxon>eudicotyledons</taxon>
        <taxon>Gunneridae</taxon>
        <taxon>Pentapetalae</taxon>
        <taxon>rosids</taxon>
        <taxon>fabids</taxon>
        <taxon>Fabales</taxon>
        <taxon>Fabaceae</taxon>
        <taxon>Papilionoideae</taxon>
        <taxon>50 kb inversion clade</taxon>
        <taxon>NPAAA clade</taxon>
        <taxon>indigoferoid/millettioid clade</taxon>
        <taxon>Phaseoleae</taxon>
        <taxon>Phaseolus</taxon>
    </lineage>
</organism>
<gene>
    <name evidence="2" type="ORF">VNO80_06491</name>
</gene>
<evidence type="ECO:0000313" key="3">
    <source>
        <dbReference type="Proteomes" id="UP001374584"/>
    </source>
</evidence>
<dbReference type="EMBL" id="JAYMYR010000003">
    <property type="protein sequence ID" value="KAK7373094.1"/>
    <property type="molecule type" value="Genomic_DNA"/>
</dbReference>
<sequence>METLQEDKNLHFPTADPESEAITFELHAADDQPNSDVSYGLNLAPTKTGTKTMEGLWFVGDAPAALVRSNNDKDKEKNEKKKEERCLRRLKESKTQREDRGPKRKHDRDEVEENRVDVSRREERKGVGRRDVVEKRTDGGRIEERRVVDHRKVSWLTSHIRGDCSRGVPRISGDGYSETRGGPVLVLAGCHLNETSSWSESL</sequence>
<name>A0AAN9NGX7_PHACN</name>
<protein>
    <submittedName>
        <fullName evidence="2">Uncharacterized protein</fullName>
    </submittedName>
</protein>
<evidence type="ECO:0000256" key="1">
    <source>
        <dbReference type="SAM" id="MobiDB-lite"/>
    </source>
</evidence>
<evidence type="ECO:0000313" key="2">
    <source>
        <dbReference type="EMBL" id="KAK7373094.1"/>
    </source>
</evidence>
<dbReference type="Proteomes" id="UP001374584">
    <property type="component" value="Unassembled WGS sequence"/>
</dbReference>
<reference evidence="2 3" key="1">
    <citation type="submission" date="2024-01" db="EMBL/GenBank/DDBJ databases">
        <title>The genomes of 5 underutilized Papilionoideae crops provide insights into root nodulation and disease resistanc.</title>
        <authorList>
            <person name="Jiang F."/>
        </authorList>
    </citation>
    <scope>NUCLEOTIDE SEQUENCE [LARGE SCALE GENOMIC DNA]</scope>
    <source>
        <strain evidence="2">JINMINGXINNONG_FW02</strain>
        <tissue evidence="2">Leaves</tissue>
    </source>
</reference>
<proteinExistence type="predicted"/>
<comment type="caution">
    <text evidence="2">The sequence shown here is derived from an EMBL/GenBank/DDBJ whole genome shotgun (WGS) entry which is preliminary data.</text>
</comment>
<accession>A0AAN9NGX7</accession>
<dbReference type="AlphaFoldDB" id="A0AAN9NGX7"/>